<feature type="transmembrane region" description="Helical" evidence="1">
    <location>
        <begin position="20"/>
        <end position="39"/>
    </location>
</feature>
<organism evidence="2 3">
    <name type="scientific">Tagetes erecta</name>
    <name type="common">African marigold</name>
    <dbReference type="NCBI Taxonomy" id="13708"/>
    <lineage>
        <taxon>Eukaryota</taxon>
        <taxon>Viridiplantae</taxon>
        <taxon>Streptophyta</taxon>
        <taxon>Embryophyta</taxon>
        <taxon>Tracheophyta</taxon>
        <taxon>Spermatophyta</taxon>
        <taxon>Magnoliopsida</taxon>
        <taxon>eudicotyledons</taxon>
        <taxon>Gunneridae</taxon>
        <taxon>Pentapetalae</taxon>
        <taxon>asterids</taxon>
        <taxon>campanulids</taxon>
        <taxon>Asterales</taxon>
        <taxon>Asteraceae</taxon>
        <taxon>Asteroideae</taxon>
        <taxon>Heliantheae alliance</taxon>
        <taxon>Tageteae</taxon>
        <taxon>Tagetes</taxon>
    </lineage>
</organism>
<accession>A0AAD8NR30</accession>
<protein>
    <submittedName>
        <fullName evidence="2">Uncharacterized protein</fullName>
    </submittedName>
</protein>
<evidence type="ECO:0000313" key="3">
    <source>
        <dbReference type="Proteomes" id="UP001229421"/>
    </source>
</evidence>
<keyword evidence="1" id="KW-0472">Membrane</keyword>
<comment type="caution">
    <text evidence="2">The sequence shown here is derived from an EMBL/GenBank/DDBJ whole genome shotgun (WGS) entry which is preliminary data.</text>
</comment>
<proteinExistence type="predicted"/>
<sequence>MSKKQVNYCTFGINGSQLKWSFLLTFMVLFQFFWLIIASREVAKTEKRKSLVVKNEVSLNLPQTHKNATKSLLPLSTRFDRE</sequence>
<keyword evidence="1" id="KW-1133">Transmembrane helix</keyword>
<gene>
    <name evidence="2" type="ORF">QVD17_27236</name>
</gene>
<dbReference type="AlphaFoldDB" id="A0AAD8NR30"/>
<evidence type="ECO:0000256" key="1">
    <source>
        <dbReference type="SAM" id="Phobius"/>
    </source>
</evidence>
<keyword evidence="3" id="KW-1185">Reference proteome</keyword>
<keyword evidence="1" id="KW-0812">Transmembrane</keyword>
<name>A0AAD8NR30_TARER</name>
<evidence type="ECO:0000313" key="2">
    <source>
        <dbReference type="EMBL" id="KAK1418097.1"/>
    </source>
</evidence>
<reference evidence="2" key="1">
    <citation type="journal article" date="2023" name="bioRxiv">
        <title>Improved chromosome-level genome assembly for marigold (Tagetes erecta).</title>
        <authorList>
            <person name="Jiang F."/>
            <person name="Yuan L."/>
            <person name="Wang S."/>
            <person name="Wang H."/>
            <person name="Xu D."/>
            <person name="Wang A."/>
            <person name="Fan W."/>
        </authorList>
    </citation>
    <scope>NUCLEOTIDE SEQUENCE</scope>
    <source>
        <strain evidence="2">WSJ</strain>
        <tissue evidence="2">Leaf</tissue>
    </source>
</reference>
<dbReference type="EMBL" id="JAUHHV010000007">
    <property type="protein sequence ID" value="KAK1418097.1"/>
    <property type="molecule type" value="Genomic_DNA"/>
</dbReference>
<dbReference type="Proteomes" id="UP001229421">
    <property type="component" value="Unassembled WGS sequence"/>
</dbReference>